<proteinExistence type="inferred from homology"/>
<dbReference type="InterPro" id="IPR008922">
    <property type="entry name" value="Di-copper_centre_dom_sf"/>
</dbReference>
<sequence length="286" mass="32533">MDIRRNHRDLSRDEKSAFIDAVLRLKNNVDSVLRPGQQSRYDDFVQIHKNSMGRGNPLVPNPHGSPLFFPWHRILIRQFELALQAAVNNPGITLPYWNWQLSGADNPFTSDFMGGNGDNTLEQRVTTGPFSREHSQFEVTVWDEAPGNTGLLRNLGAEGALPSEDAVISALNRTPYWLEPAGWENVAERELHNPVHAWVGGSMLHAASPNDPVFFLHHCYMDLLWERWKHQHPRLPAFTSSEGDPDAMNETALVFHPENEPAPWAQTFTVGQAIHTTELNYRYDRL</sequence>
<keyword evidence="2" id="KW-0479">Metal-binding</keyword>
<evidence type="ECO:0000256" key="3">
    <source>
        <dbReference type="ARBA" id="ARBA00023008"/>
    </source>
</evidence>
<dbReference type="Pfam" id="PF00264">
    <property type="entry name" value="Tyrosinase"/>
    <property type="match status" value="1"/>
</dbReference>
<keyword evidence="3" id="KW-0186">Copper</keyword>
<dbReference type="PANTHER" id="PTHR11474">
    <property type="entry name" value="TYROSINASE FAMILY MEMBER"/>
    <property type="match status" value="1"/>
</dbReference>
<dbReference type="AlphaFoldDB" id="A0A345RSB1"/>
<name>A0A345RSB1_9PSED</name>
<feature type="domain" description="Tyrosinase copper-binding" evidence="4">
    <location>
        <begin position="211"/>
        <end position="222"/>
    </location>
</feature>
<accession>A0A345RSB1</accession>
<gene>
    <name evidence="5" type="ORF">DLD99_17420</name>
</gene>
<dbReference type="EMBL" id="CP029608">
    <property type="protein sequence ID" value="AXI62177.1"/>
    <property type="molecule type" value="Genomic_DNA"/>
</dbReference>
<evidence type="ECO:0000256" key="2">
    <source>
        <dbReference type="ARBA" id="ARBA00022723"/>
    </source>
</evidence>
<dbReference type="KEGG" id="pke:DLD99_17420"/>
<comment type="similarity">
    <text evidence="1">Belongs to the tyrosinase family.</text>
</comment>
<dbReference type="GO" id="GO:0046872">
    <property type="term" value="F:metal ion binding"/>
    <property type="evidence" value="ECO:0007669"/>
    <property type="project" value="UniProtKB-KW"/>
</dbReference>
<keyword evidence="6" id="KW-1185">Reference proteome</keyword>
<reference evidence="5 6" key="1">
    <citation type="submission" date="2018-05" db="EMBL/GenBank/DDBJ databases">
        <title>Complete genome sequence of Pseudomonas kribbensis 46-2(T).</title>
        <authorList>
            <person name="Jeong H."/>
            <person name="Lee S.-G."/>
            <person name="Rha E."/>
            <person name="Kim H."/>
        </authorList>
    </citation>
    <scope>NUCLEOTIDE SEQUENCE [LARGE SCALE GENOMIC DNA]</scope>
    <source>
        <strain evidence="5 6">46-2</strain>
    </source>
</reference>
<dbReference type="Gene3D" id="1.10.1280.10">
    <property type="entry name" value="Di-copper center containing domain from catechol oxidase"/>
    <property type="match status" value="1"/>
</dbReference>
<dbReference type="GO" id="GO:0016491">
    <property type="term" value="F:oxidoreductase activity"/>
    <property type="evidence" value="ECO:0007669"/>
    <property type="project" value="InterPro"/>
</dbReference>
<dbReference type="InterPro" id="IPR050316">
    <property type="entry name" value="Tyrosinase/Hemocyanin"/>
</dbReference>
<evidence type="ECO:0000259" key="4">
    <source>
        <dbReference type="PROSITE" id="PS00498"/>
    </source>
</evidence>
<dbReference type="PANTHER" id="PTHR11474:SF126">
    <property type="entry name" value="TYROSINASE-LIKE PROTEIN TYR-1-RELATED"/>
    <property type="match status" value="1"/>
</dbReference>
<dbReference type="RefSeq" id="WP_114883892.1">
    <property type="nucleotide sequence ID" value="NZ_CP029608.1"/>
</dbReference>
<evidence type="ECO:0000313" key="5">
    <source>
        <dbReference type="EMBL" id="AXI62177.1"/>
    </source>
</evidence>
<protein>
    <submittedName>
        <fullName evidence="5">Tyrosinase</fullName>
    </submittedName>
</protein>
<dbReference type="InterPro" id="IPR002227">
    <property type="entry name" value="Tyrosinase_Cu-bd"/>
</dbReference>
<organism evidence="5 6">
    <name type="scientific">Pseudomonas kribbensis</name>
    <dbReference type="NCBI Taxonomy" id="1628086"/>
    <lineage>
        <taxon>Bacteria</taxon>
        <taxon>Pseudomonadati</taxon>
        <taxon>Pseudomonadota</taxon>
        <taxon>Gammaproteobacteria</taxon>
        <taxon>Pseudomonadales</taxon>
        <taxon>Pseudomonadaceae</taxon>
        <taxon>Pseudomonas</taxon>
    </lineage>
</organism>
<dbReference type="SUPFAM" id="SSF48056">
    <property type="entry name" value="Di-copper centre-containing domain"/>
    <property type="match status" value="1"/>
</dbReference>
<evidence type="ECO:0000313" key="6">
    <source>
        <dbReference type="Proteomes" id="UP000253720"/>
    </source>
</evidence>
<dbReference type="PROSITE" id="PS00498">
    <property type="entry name" value="TYROSINASE_2"/>
    <property type="match status" value="1"/>
</dbReference>
<dbReference type="PRINTS" id="PR00092">
    <property type="entry name" value="TYROSINASE"/>
</dbReference>
<dbReference type="Proteomes" id="UP000253720">
    <property type="component" value="Chromosome"/>
</dbReference>
<evidence type="ECO:0000256" key="1">
    <source>
        <dbReference type="ARBA" id="ARBA00009928"/>
    </source>
</evidence>